<dbReference type="Proteomes" id="UP000593599">
    <property type="component" value="Segment"/>
</dbReference>
<sequence>MKRLFEKLSMCLIMLIVAVTVSSCDYMKKTKSEIRHDDSLMVSKMMQDIDNPTFTGCSDVIEFQRSEGQWRHQDSVFFSIPEKVMRDVVSVLEKSGKPLTKMSISNEFEMNKHVYLNLPDEQDQYNAIAPPDTPNVEMVDTIIDGKHVQIVQSSSTNITTKEDLI</sequence>
<evidence type="ECO:0000313" key="1">
    <source>
        <dbReference type="EMBL" id="QOR57294.1"/>
    </source>
</evidence>
<evidence type="ECO:0000313" key="2">
    <source>
        <dbReference type="Proteomes" id="UP000593599"/>
    </source>
</evidence>
<keyword evidence="2" id="KW-1185">Reference proteome</keyword>
<dbReference type="KEGG" id="vg:65131207"/>
<name>A0A7M1RT14_9CAUD</name>
<organism evidence="1 2">
    <name type="scientific">uncultured phage cr7_1</name>
    <dbReference type="NCBI Taxonomy" id="2772086"/>
    <lineage>
        <taxon>Viruses</taxon>
        <taxon>Duplodnaviria</taxon>
        <taxon>Heunggongvirae</taxon>
        <taxon>Uroviricota</taxon>
        <taxon>Caudoviricetes</taxon>
        <taxon>Crassvirales</taxon>
        <taxon>Suoliviridae</taxon>
        <taxon>Oafivirinae</taxon>
        <taxon>Burzaovirus</taxon>
        <taxon>Burzaovirus coli</taxon>
    </lineage>
</organism>
<accession>A0A7M1RT14</accession>
<dbReference type="GeneID" id="65131207"/>
<dbReference type="PROSITE" id="PS51257">
    <property type="entry name" value="PROKAR_LIPOPROTEIN"/>
    <property type="match status" value="1"/>
</dbReference>
<protein>
    <submittedName>
        <fullName evidence="1">Uncharacterized protein</fullName>
    </submittedName>
</protein>
<dbReference type="EMBL" id="MT774402">
    <property type="protein sequence ID" value="QOR57294.1"/>
    <property type="molecule type" value="Genomic_DNA"/>
</dbReference>
<proteinExistence type="predicted"/>
<reference evidence="1 2" key="1">
    <citation type="submission" date="2020-07" db="EMBL/GenBank/DDBJ databases">
        <title>Taxonomic proposal: Crassvirales, a new order of highly abundant and diverse bacterial viruses.</title>
        <authorList>
            <person name="Shkoporov A.N."/>
            <person name="Stockdale S.R."/>
            <person name="Guerin E."/>
            <person name="Ross R.P."/>
            <person name="Hill C."/>
        </authorList>
    </citation>
    <scope>NUCLEOTIDE SEQUENCE [LARGE SCALE GENOMIC DNA]</scope>
</reference>
<dbReference type="RefSeq" id="YP_010112746.1">
    <property type="nucleotide sequence ID" value="NC_055895.1"/>
</dbReference>